<feature type="compositionally biased region" description="Basic residues" evidence="2">
    <location>
        <begin position="155"/>
        <end position="165"/>
    </location>
</feature>
<feature type="compositionally biased region" description="Basic and acidic residues" evidence="2">
    <location>
        <begin position="9"/>
        <end position="24"/>
    </location>
</feature>
<feature type="compositionally biased region" description="Basic and acidic residues" evidence="2">
    <location>
        <begin position="172"/>
        <end position="183"/>
    </location>
</feature>
<dbReference type="InterPro" id="IPR000719">
    <property type="entry name" value="Prot_kinase_dom"/>
</dbReference>
<dbReference type="PROSITE" id="PS00107">
    <property type="entry name" value="PROTEIN_KINASE_ATP"/>
    <property type="match status" value="1"/>
</dbReference>
<dbReference type="EMBL" id="AZBU02000005">
    <property type="protein sequence ID" value="TKR75767.1"/>
    <property type="molecule type" value="Genomic_DNA"/>
</dbReference>
<dbReference type="OrthoDB" id="2687620at2759"/>
<dbReference type="SUPFAM" id="SSF56112">
    <property type="entry name" value="Protein kinase-like (PK-like)"/>
    <property type="match status" value="1"/>
</dbReference>
<dbReference type="Pfam" id="PF00069">
    <property type="entry name" value="Pkinase"/>
    <property type="match status" value="1"/>
</dbReference>
<dbReference type="AlphaFoldDB" id="A0A4U5N049"/>
<dbReference type="PANTHER" id="PTHR11909">
    <property type="entry name" value="CASEIN KINASE-RELATED"/>
    <property type="match status" value="1"/>
</dbReference>
<evidence type="ECO:0000256" key="2">
    <source>
        <dbReference type="SAM" id="MobiDB-lite"/>
    </source>
</evidence>
<evidence type="ECO:0000313" key="4">
    <source>
        <dbReference type="EMBL" id="TKR75767.1"/>
    </source>
</evidence>
<feature type="compositionally biased region" description="Basic residues" evidence="2">
    <location>
        <begin position="66"/>
        <end position="83"/>
    </location>
</feature>
<keyword evidence="1" id="KW-0547">Nucleotide-binding</keyword>
<dbReference type="PROSITE" id="PS50011">
    <property type="entry name" value="PROTEIN_KINASE_DOM"/>
    <property type="match status" value="1"/>
</dbReference>
<dbReference type="Gene3D" id="1.10.510.10">
    <property type="entry name" value="Transferase(Phosphotransferase) domain 1"/>
    <property type="match status" value="1"/>
</dbReference>
<gene>
    <name evidence="4" type="ORF">L596_017010</name>
</gene>
<dbReference type="InterPro" id="IPR011009">
    <property type="entry name" value="Kinase-like_dom_sf"/>
</dbReference>
<feature type="compositionally biased region" description="Acidic residues" evidence="2">
    <location>
        <begin position="47"/>
        <end position="56"/>
    </location>
</feature>
<dbReference type="STRING" id="34508.A0A4U5N049"/>
<sequence>MGTHKQRRSKEESKIKMKTTDKSSDRKKRKKEKQKTKEKEKKRTRDEEEASDEDVESSVSEEVKTKTKQTKLKTAKNRSRKGKGKDSKKLADSSDLDDDDVKENPKKSKGKSPKKKSPKKGDRKKTRKYRDETEETKDKKRGKSKARSQKDSFKNRGKNKHARKRATTELVRQGEPETDDKGKLKAGTRIAGSLLHVTVVKLLGAGGFGDVYLVEDEMMIRYAMKTEHGLEGLASRLYYEMRCYEKILDARRTNPEKVTRLLGFFGGGVMGRYKFFIMSLVGPSLEDLLVKYEIGWETALRLCLECFEGVVDLHFTGFVHRDIKPANYSIGLNENRRKVFLVDLGMVCKVVMDSSKMPKTSTYDFIGTTLYASRTSHLGGVQTRRDDLESWLYTCFDIMAPNKLPWAMESDRDRVHTMKKQFWKNPLLYIGQIPPQFVEIISKIESCGPMDAPDYKGIRHLILMAADDQEVDHEAGFEWELEANKVEKATGIYLRQRKNKKMRRETTVNSTQENF</sequence>
<protein>
    <recommendedName>
        <fullName evidence="3">Protein kinase domain-containing protein</fullName>
    </recommendedName>
</protein>
<keyword evidence="5" id="KW-1185">Reference proteome</keyword>
<dbReference type="GO" id="GO:0005524">
    <property type="term" value="F:ATP binding"/>
    <property type="evidence" value="ECO:0007669"/>
    <property type="project" value="UniProtKB-UniRule"/>
</dbReference>
<feature type="compositionally biased region" description="Basic residues" evidence="2">
    <location>
        <begin position="107"/>
        <end position="128"/>
    </location>
</feature>
<dbReference type="Proteomes" id="UP000298663">
    <property type="component" value="Unassembled WGS sequence"/>
</dbReference>
<keyword evidence="1" id="KW-0067">ATP-binding</keyword>
<name>A0A4U5N049_STECR</name>
<comment type="caution">
    <text evidence="4">The sequence shown here is derived from an EMBL/GenBank/DDBJ whole genome shotgun (WGS) entry which is preliminary data.</text>
</comment>
<dbReference type="InterPro" id="IPR050235">
    <property type="entry name" value="CK1_Ser-Thr_kinase"/>
</dbReference>
<feature type="domain" description="Protein kinase" evidence="3">
    <location>
        <begin position="197"/>
        <end position="463"/>
    </location>
</feature>
<dbReference type="InterPro" id="IPR017441">
    <property type="entry name" value="Protein_kinase_ATP_BS"/>
</dbReference>
<feature type="region of interest" description="Disordered" evidence="2">
    <location>
        <begin position="1"/>
        <end position="184"/>
    </location>
</feature>
<feature type="compositionally biased region" description="Basic residues" evidence="2">
    <location>
        <begin position="25"/>
        <end position="34"/>
    </location>
</feature>
<feature type="compositionally biased region" description="Basic and acidic residues" evidence="2">
    <location>
        <begin position="35"/>
        <end position="46"/>
    </location>
</feature>
<evidence type="ECO:0000313" key="5">
    <source>
        <dbReference type="Proteomes" id="UP000298663"/>
    </source>
</evidence>
<dbReference type="GO" id="GO:0004672">
    <property type="term" value="F:protein kinase activity"/>
    <property type="evidence" value="ECO:0007669"/>
    <property type="project" value="InterPro"/>
</dbReference>
<accession>A0A4U5N049</accession>
<proteinExistence type="predicted"/>
<feature type="binding site" evidence="1">
    <location>
        <position position="225"/>
    </location>
    <ligand>
        <name>ATP</name>
        <dbReference type="ChEBI" id="CHEBI:30616"/>
    </ligand>
</feature>
<reference evidence="4 5" key="1">
    <citation type="journal article" date="2015" name="Genome Biol.">
        <title>Comparative genomics of Steinernema reveals deeply conserved gene regulatory networks.</title>
        <authorList>
            <person name="Dillman A.R."/>
            <person name="Macchietto M."/>
            <person name="Porter C.F."/>
            <person name="Rogers A."/>
            <person name="Williams B."/>
            <person name="Antoshechkin I."/>
            <person name="Lee M.M."/>
            <person name="Goodwin Z."/>
            <person name="Lu X."/>
            <person name="Lewis E.E."/>
            <person name="Goodrich-Blair H."/>
            <person name="Stock S.P."/>
            <person name="Adams B.J."/>
            <person name="Sternberg P.W."/>
            <person name="Mortazavi A."/>
        </authorList>
    </citation>
    <scope>NUCLEOTIDE SEQUENCE [LARGE SCALE GENOMIC DNA]</scope>
    <source>
        <strain evidence="4 5">ALL</strain>
    </source>
</reference>
<reference evidence="4 5" key="2">
    <citation type="journal article" date="2019" name="G3 (Bethesda)">
        <title>Hybrid Assembly of the Genome of the Entomopathogenic Nematode Steinernema carpocapsae Identifies the X-Chromosome.</title>
        <authorList>
            <person name="Serra L."/>
            <person name="Macchietto M."/>
            <person name="Macias-Munoz A."/>
            <person name="McGill C.J."/>
            <person name="Rodriguez I.M."/>
            <person name="Rodriguez B."/>
            <person name="Murad R."/>
            <person name="Mortazavi A."/>
        </authorList>
    </citation>
    <scope>NUCLEOTIDE SEQUENCE [LARGE SCALE GENOMIC DNA]</scope>
    <source>
        <strain evidence="4 5">ALL</strain>
    </source>
</reference>
<evidence type="ECO:0000259" key="3">
    <source>
        <dbReference type="PROSITE" id="PS50011"/>
    </source>
</evidence>
<organism evidence="4 5">
    <name type="scientific">Steinernema carpocapsae</name>
    <name type="common">Entomopathogenic nematode</name>
    <dbReference type="NCBI Taxonomy" id="34508"/>
    <lineage>
        <taxon>Eukaryota</taxon>
        <taxon>Metazoa</taxon>
        <taxon>Ecdysozoa</taxon>
        <taxon>Nematoda</taxon>
        <taxon>Chromadorea</taxon>
        <taxon>Rhabditida</taxon>
        <taxon>Tylenchina</taxon>
        <taxon>Panagrolaimomorpha</taxon>
        <taxon>Strongyloidoidea</taxon>
        <taxon>Steinernematidae</taxon>
        <taxon>Steinernema</taxon>
    </lineage>
</organism>
<evidence type="ECO:0000256" key="1">
    <source>
        <dbReference type="PROSITE-ProRule" id="PRU10141"/>
    </source>
</evidence>
<dbReference type="SMART" id="SM00220">
    <property type="entry name" value="S_TKc"/>
    <property type="match status" value="1"/>
</dbReference>